<proteinExistence type="predicted"/>
<organism evidence="1 2">
    <name type="scientific">Pectinatus haikarae</name>
    <dbReference type="NCBI Taxonomy" id="349096"/>
    <lineage>
        <taxon>Bacteria</taxon>
        <taxon>Bacillati</taxon>
        <taxon>Bacillota</taxon>
        <taxon>Negativicutes</taxon>
        <taxon>Selenomonadales</taxon>
        <taxon>Selenomonadaceae</taxon>
        <taxon>Pectinatus</taxon>
    </lineage>
</organism>
<name>A0ABT9Y8A2_9FIRM</name>
<keyword evidence="2" id="KW-1185">Reference proteome</keyword>
<accession>A0ABT9Y8A2</accession>
<reference evidence="1 2" key="1">
    <citation type="submission" date="2023-07" db="EMBL/GenBank/DDBJ databases">
        <title>Genomic Encyclopedia of Type Strains, Phase IV (KMG-IV): sequencing the most valuable type-strain genomes for metagenomic binning, comparative biology and taxonomic classification.</title>
        <authorList>
            <person name="Goeker M."/>
        </authorList>
    </citation>
    <scope>NUCLEOTIDE SEQUENCE [LARGE SCALE GENOMIC DNA]</scope>
    <source>
        <strain evidence="1 2">DSM 16980</strain>
    </source>
</reference>
<comment type="caution">
    <text evidence="1">The sequence shown here is derived from an EMBL/GenBank/DDBJ whole genome shotgun (WGS) entry which is preliminary data.</text>
</comment>
<evidence type="ECO:0000313" key="1">
    <source>
        <dbReference type="EMBL" id="MDQ0204068.1"/>
    </source>
</evidence>
<evidence type="ECO:0000313" key="2">
    <source>
        <dbReference type="Proteomes" id="UP001239167"/>
    </source>
</evidence>
<dbReference type="RefSeq" id="WP_307224229.1">
    <property type="nucleotide sequence ID" value="NZ_CP116940.1"/>
</dbReference>
<dbReference type="Proteomes" id="UP001239167">
    <property type="component" value="Unassembled WGS sequence"/>
</dbReference>
<dbReference type="EMBL" id="JAUSUE010000012">
    <property type="protein sequence ID" value="MDQ0204068.1"/>
    <property type="molecule type" value="Genomic_DNA"/>
</dbReference>
<protein>
    <recommendedName>
        <fullName evidence="3">Phage protein</fullName>
    </recommendedName>
</protein>
<evidence type="ECO:0008006" key="3">
    <source>
        <dbReference type="Google" id="ProtNLM"/>
    </source>
</evidence>
<gene>
    <name evidence="1" type="ORF">J2S01_001790</name>
</gene>
<sequence length="126" mass="13768">MKNSVDIVIGKADKPIKKYELCFNIKSLARMERAIGKSITSLFAAGPRGLVQQLDINVTTAALQNGIVDDKGIDIEQAYDIIQEFCDNGGTLDRLNAKIITAINETGLFIPGVKETPPEVVYESKK</sequence>